<gene>
    <name evidence="1" type="ORF">H5410_063731</name>
</gene>
<dbReference type="Proteomes" id="UP000824120">
    <property type="component" value="Chromosome 12"/>
</dbReference>
<evidence type="ECO:0000313" key="1">
    <source>
        <dbReference type="EMBL" id="KAG5573965.1"/>
    </source>
</evidence>
<dbReference type="AlphaFoldDB" id="A0A9J5WEQ1"/>
<name>A0A9J5WEQ1_SOLCO</name>
<reference evidence="1 2" key="1">
    <citation type="submission" date="2020-09" db="EMBL/GenBank/DDBJ databases">
        <title>De no assembly of potato wild relative species, Solanum commersonii.</title>
        <authorList>
            <person name="Cho K."/>
        </authorList>
    </citation>
    <scope>NUCLEOTIDE SEQUENCE [LARGE SCALE GENOMIC DNA]</scope>
    <source>
        <strain evidence="1">LZ3.2</strain>
        <tissue evidence="1">Leaf</tissue>
    </source>
</reference>
<sequence>MADKVSLQCIRGVAPGIFQIGQNDNFVYLVHKQVLVSNKQPSMEEDVLCKGQLNLAFMVCSTCLYKHSLFLLLIGGSHTSFYSTVIHNAIISLNSCHLERWFWLGCNQLYADLLWRKANDGQNFDFDLSKKQPSMEGDVLCKGQLNLAFMVRSTTPLQALSFPAIDPRLVYIFLFNCCT</sequence>
<keyword evidence="2" id="KW-1185">Reference proteome</keyword>
<accession>A0A9J5WEQ1</accession>
<organism evidence="1 2">
    <name type="scientific">Solanum commersonii</name>
    <name type="common">Commerson's wild potato</name>
    <name type="synonym">Commerson's nightshade</name>
    <dbReference type="NCBI Taxonomy" id="4109"/>
    <lineage>
        <taxon>Eukaryota</taxon>
        <taxon>Viridiplantae</taxon>
        <taxon>Streptophyta</taxon>
        <taxon>Embryophyta</taxon>
        <taxon>Tracheophyta</taxon>
        <taxon>Spermatophyta</taxon>
        <taxon>Magnoliopsida</taxon>
        <taxon>eudicotyledons</taxon>
        <taxon>Gunneridae</taxon>
        <taxon>Pentapetalae</taxon>
        <taxon>asterids</taxon>
        <taxon>lamiids</taxon>
        <taxon>Solanales</taxon>
        <taxon>Solanaceae</taxon>
        <taxon>Solanoideae</taxon>
        <taxon>Solaneae</taxon>
        <taxon>Solanum</taxon>
    </lineage>
</organism>
<comment type="caution">
    <text evidence="1">The sequence shown here is derived from an EMBL/GenBank/DDBJ whole genome shotgun (WGS) entry which is preliminary data.</text>
</comment>
<dbReference type="EMBL" id="JACXVP010000012">
    <property type="protein sequence ID" value="KAG5573965.1"/>
    <property type="molecule type" value="Genomic_DNA"/>
</dbReference>
<protein>
    <submittedName>
        <fullName evidence="1">Uncharacterized protein</fullName>
    </submittedName>
</protein>
<evidence type="ECO:0000313" key="2">
    <source>
        <dbReference type="Proteomes" id="UP000824120"/>
    </source>
</evidence>
<proteinExistence type="predicted"/>